<evidence type="ECO:0000313" key="2">
    <source>
        <dbReference type="RefSeq" id="XP_074222171.1"/>
    </source>
</evidence>
<keyword evidence="1" id="KW-1185">Reference proteome</keyword>
<evidence type="ECO:0000313" key="1">
    <source>
        <dbReference type="Proteomes" id="UP001732780"/>
    </source>
</evidence>
<reference evidence="2" key="1">
    <citation type="submission" date="2025-08" db="UniProtKB">
        <authorList>
            <consortium name="RefSeq"/>
        </authorList>
    </citation>
    <scope>IDENTIFICATION</scope>
    <source>
        <tissue evidence="2">Blood</tissue>
    </source>
</reference>
<proteinExistence type="predicted"/>
<dbReference type="RefSeq" id="XP_074222171.1">
    <property type="nucleotide sequence ID" value="XM_074366070.1"/>
</dbReference>
<dbReference type="Proteomes" id="UP001732780">
    <property type="component" value="Chromosome 6"/>
</dbReference>
<sequence length="242" mass="25155">MWRGAADAVPGTEAAWAPPDKVRGSAELALPGKKLLLAPSFCFFSSPGGFGFFDIILKLAPTGPCSSGSGSDSSSGTEREQNKSRHGKWCNSIHLQVNPSGEPSLVPSPHSAARGAGPTPGRGRQEARAARRVRPRPSAAASAAWRSPGRRRGPADPAVASASLLPRALLCALPLATSEELLLPATPGASVIQLSAAAAACEAAFLLSCLFPSSRSLPHFFRAFLQTSRGQIIAAQRSCRHS</sequence>
<name>A0AC58QIR9_CAMBA</name>
<protein>
    <submittedName>
        <fullName evidence="2">Uncharacterized protein LOC141577962 isoform X1</fullName>
    </submittedName>
</protein>
<gene>
    <name evidence="2" type="primary">LOC141577962</name>
</gene>
<organism evidence="1 2">
    <name type="scientific">Camelus bactrianus</name>
    <name type="common">Bactrian camel</name>
    <dbReference type="NCBI Taxonomy" id="9837"/>
    <lineage>
        <taxon>Eukaryota</taxon>
        <taxon>Metazoa</taxon>
        <taxon>Chordata</taxon>
        <taxon>Craniata</taxon>
        <taxon>Vertebrata</taxon>
        <taxon>Euteleostomi</taxon>
        <taxon>Mammalia</taxon>
        <taxon>Eutheria</taxon>
        <taxon>Laurasiatheria</taxon>
        <taxon>Artiodactyla</taxon>
        <taxon>Tylopoda</taxon>
        <taxon>Camelidae</taxon>
        <taxon>Camelus</taxon>
    </lineage>
</organism>
<accession>A0AC58QIR9</accession>